<accession>A0A7S3XFN6</accession>
<name>A0A7S3XFN6_9CHLO</name>
<feature type="domain" description="Amidase" evidence="1">
    <location>
        <begin position="38"/>
        <end position="449"/>
    </location>
</feature>
<evidence type="ECO:0000259" key="1">
    <source>
        <dbReference type="Pfam" id="PF01425"/>
    </source>
</evidence>
<reference evidence="2" key="1">
    <citation type="submission" date="2021-01" db="EMBL/GenBank/DDBJ databases">
        <authorList>
            <person name="Corre E."/>
            <person name="Pelletier E."/>
            <person name="Niang G."/>
            <person name="Scheremetjew M."/>
            <person name="Finn R."/>
            <person name="Kale V."/>
            <person name="Holt S."/>
            <person name="Cochrane G."/>
            <person name="Meng A."/>
            <person name="Brown T."/>
            <person name="Cohen L."/>
        </authorList>
    </citation>
    <scope>NUCLEOTIDE SEQUENCE</scope>
    <source>
        <strain evidence="2">CCMP1897</strain>
    </source>
</reference>
<dbReference type="InterPro" id="IPR036928">
    <property type="entry name" value="AS_sf"/>
</dbReference>
<dbReference type="InterPro" id="IPR052739">
    <property type="entry name" value="FAAH2"/>
</dbReference>
<gene>
    <name evidence="2" type="ORF">PSAL00342_LOCUS7209</name>
</gene>
<protein>
    <recommendedName>
        <fullName evidence="1">Amidase domain-containing protein</fullName>
    </recommendedName>
</protein>
<dbReference type="GO" id="GO:0012505">
    <property type="term" value="C:endomembrane system"/>
    <property type="evidence" value="ECO:0007669"/>
    <property type="project" value="TreeGrafter"/>
</dbReference>
<dbReference type="PANTHER" id="PTHR43372:SF4">
    <property type="entry name" value="FATTY-ACID AMIDE HYDROLASE 2"/>
    <property type="match status" value="1"/>
</dbReference>
<evidence type="ECO:0000313" key="2">
    <source>
        <dbReference type="EMBL" id="CAE0613310.1"/>
    </source>
</evidence>
<proteinExistence type="predicted"/>
<organism evidence="2">
    <name type="scientific">Picocystis salinarum</name>
    <dbReference type="NCBI Taxonomy" id="88271"/>
    <lineage>
        <taxon>Eukaryota</taxon>
        <taxon>Viridiplantae</taxon>
        <taxon>Chlorophyta</taxon>
        <taxon>Picocystophyceae</taxon>
        <taxon>Picocystales</taxon>
        <taxon>Picocystaceae</taxon>
        <taxon>Picocystis</taxon>
    </lineage>
</organism>
<dbReference type="Pfam" id="PF01425">
    <property type="entry name" value="Amidase"/>
    <property type="match status" value="1"/>
</dbReference>
<dbReference type="InterPro" id="IPR023631">
    <property type="entry name" value="Amidase_dom"/>
</dbReference>
<dbReference type="EMBL" id="HBIS01008583">
    <property type="protein sequence ID" value="CAE0613310.1"/>
    <property type="molecule type" value="Transcribed_RNA"/>
</dbReference>
<dbReference type="Gene3D" id="3.90.1300.10">
    <property type="entry name" value="Amidase signature (AS) domain"/>
    <property type="match status" value="1"/>
</dbReference>
<sequence>MTTWEMAPTWWQRSARDVVQALRRGEVNTEELLESLERRLRAPEVAALRLVEAECFGRARSIHGKGDGAPGDLHGLPILAKATHAVEGVPFSLGLLRHAGRLAAGNDPLVQHIESKRGGIVYATSNAPALAMGGHTFNAVVGGTRNPHNPERSAGGSSGGSAAALAVGAAWLAMGSDLAGSCRTPASFCGIVGMRPSPGVVPKAGSKQELGEEEIFNTLRFENGPLARDVEDLALFLDAMDPNVITEEESYQYAAHATERKWRVAWTADFGGTAPVDPGVAQLCKQAATLLADGNLTHDAPDVSDAPRIHFLLRAHLLSNRHGNLVEEGMADLPEETLWQLERGQLVPKSEIDWARRAKATYAKRFDDFMRGQDIMACPAAPVPPFPAQERWVRHVNDIQMSSYVEWLRHAYVISLADVPAISLPCGWTSDGLPVGIQLVARRGQDRLLISAAASLQRKVQQHLEATGQKTFGSVLEHLQDAQHINKLPPMPKL</sequence>
<dbReference type="PANTHER" id="PTHR43372">
    <property type="entry name" value="FATTY-ACID AMIDE HYDROLASE"/>
    <property type="match status" value="1"/>
</dbReference>
<dbReference type="AlphaFoldDB" id="A0A7S3XFN6"/>
<dbReference type="SUPFAM" id="SSF75304">
    <property type="entry name" value="Amidase signature (AS) enzymes"/>
    <property type="match status" value="1"/>
</dbReference>